<evidence type="ECO:0000313" key="1">
    <source>
        <dbReference type="EMBL" id="CAH1271651.1"/>
    </source>
</evidence>
<sequence>MGKVLTKRGVIVVDDEGEGPAPGVLGMNVLQEFGDQMFKIDVKDNEQGVDQAWSDTIKVIRKQESFARTDGRIGLARASGKDKIRVPAGHEMILFCRARPGPDGRPYSVLVEAPETGCLPNEILVARAYAEVRHGRVPVRITNVADYDVDIGHNAVLGELYQAEVQPQGTVEFQEVSQNEVRVDFRSCNANSEETDSKPKPKVDLSGADLTEEQKEKLEKFLDEHADVFATHKHDFGCTDAVTHKIPTGDSPPTREPYRRIPPALYREVKQHVNDMLEQGVIRESCSPWAAPVVLVPASKNVDQESDRVTVTAHVAKVFCDRYKPTPKPTLSEKIVEEPLSDQEPGASLSGYTKTRLAQQQQDDPTLERKCCLTTRNGTDIRLEPIVVYHPIGTVRIAGFHGSMGPQSCHLRLQDNGLQINLQQGLLQQKCSAPADHPNGPRVTRYRKDHRKFEACVQYEDGTWDESPVRRVERPERTRRR</sequence>
<evidence type="ECO:0000313" key="2">
    <source>
        <dbReference type="Proteomes" id="UP000838412"/>
    </source>
</evidence>
<protein>
    <submittedName>
        <fullName evidence="1">Hypp4698 protein</fullName>
    </submittedName>
</protein>
<dbReference type="PANTHER" id="PTHR37984:SF5">
    <property type="entry name" value="PROTEIN NYNRIN-LIKE"/>
    <property type="match status" value="1"/>
</dbReference>
<dbReference type="Gene3D" id="3.10.10.10">
    <property type="entry name" value="HIV Type 1 Reverse Transcriptase, subunit A, domain 1"/>
    <property type="match status" value="1"/>
</dbReference>
<dbReference type="PANTHER" id="PTHR37984">
    <property type="entry name" value="PROTEIN CBG26694"/>
    <property type="match status" value="1"/>
</dbReference>
<reference evidence="1" key="1">
    <citation type="submission" date="2022-01" db="EMBL/GenBank/DDBJ databases">
        <authorList>
            <person name="Braso-Vives M."/>
        </authorList>
    </citation>
    <scope>NUCLEOTIDE SEQUENCE</scope>
</reference>
<dbReference type="OrthoDB" id="8927557at2759"/>
<proteinExistence type="predicted"/>
<dbReference type="SUPFAM" id="SSF56672">
    <property type="entry name" value="DNA/RNA polymerases"/>
    <property type="match status" value="1"/>
</dbReference>
<name>A0A8K0AAE1_BRALA</name>
<organism evidence="1 2">
    <name type="scientific">Branchiostoma lanceolatum</name>
    <name type="common">Common lancelet</name>
    <name type="synonym">Amphioxus lanceolatum</name>
    <dbReference type="NCBI Taxonomy" id="7740"/>
    <lineage>
        <taxon>Eukaryota</taxon>
        <taxon>Metazoa</taxon>
        <taxon>Chordata</taxon>
        <taxon>Cephalochordata</taxon>
        <taxon>Leptocardii</taxon>
        <taxon>Amphioxiformes</taxon>
        <taxon>Branchiostomatidae</taxon>
        <taxon>Branchiostoma</taxon>
    </lineage>
</organism>
<keyword evidence="2" id="KW-1185">Reference proteome</keyword>
<dbReference type="InterPro" id="IPR043502">
    <property type="entry name" value="DNA/RNA_pol_sf"/>
</dbReference>
<dbReference type="InterPro" id="IPR050951">
    <property type="entry name" value="Retrovirus_Pol_polyprotein"/>
</dbReference>
<gene>
    <name evidence="1" type="primary">Hypp4698</name>
    <name evidence="1" type="ORF">BLAG_LOCUS23603</name>
</gene>
<accession>A0A8K0AAE1</accession>
<dbReference type="AlphaFoldDB" id="A0A8K0AAE1"/>
<dbReference type="Proteomes" id="UP000838412">
    <property type="component" value="Chromosome 8"/>
</dbReference>
<dbReference type="EMBL" id="OV696693">
    <property type="protein sequence ID" value="CAH1271651.1"/>
    <property type="molecule type" value="Genomic_DNA"/>
</dbReference>